<evidence type="ECO:0000313" key="1">
    <source>
        <dbReference type="EMBL" id="UYV77543.1"/>
    </source>
</evidence>
<dbReference type="Proteomes" id="UP001235939">
    <property type="component" value="Chromosome 15"/>
</dbReference>
<protein>
    <submittedName>
        <fullName evidence="1">Uncharacterized protein</fullName>
    </submittedName>
</protein>
<feature type="non-terminal residue" evidence="1">
    <location>
        <position position="1"/>
    </location>
</feature>
<proteinExistence type="predicted"/>
<reference evidence="1 2" key="1">
    <citation type="submission" date="2022-01" db="EMBL/GenBank/DDBJ databases">
        <title>A chromosomal length assembly of Cordylochernes scorpioides.</title>
        <authorList>
            <person name="Zeh D."/>
            <person name="Zeh J."/>
        </authorList>
    </citation>
    <scope>NUCLEOTIDE SEQUENCE [LARGE SCALE GENOMIC DNA]</scope>
    <source>
        <strain evidence="1">IN4F17</strain>
        <tissue evidence="1">Whole Body</tissue>
    </source>
</reference>
<evidence type="ECO:0000313" key="2">
    <source>
        <dbReference type="Proteomes" id="UP001235939"/>
    </source>
</evidence>
<dbReference type="EMBL" id="CP092877">
    <property type="protein sequence ID" value="UYV77543.1"/>
    <property type="molecule type" value="Genomic_DNA"/>
</dbReference>
<name>A0ABY6L917_9ARAC</name>
<organism evidence="1 2">
    <name type="scientific">Cordylochernes scorpioides</name>
    <dbReference type="NCBI Taxonomy" id="51811"/>
    <lineage>
        <taxon>Eukaryota</taxon>
        <taxon>Metazoa</taxon>
        <taxon>Ecdysozoa</taxon>
        <taxon>Arthropoda</taxon>
        <taxon>Chelicerata</taxon>
        <taxon>Arachnida</taxon>
        <taxon>Pseudoscorpiones</taxon>
        <taxon>Cheliferoidea</taxon>
        <taxon>Chernetidae</taxon>
        <taxon>Cordylochernes</taxon>
    </lineage>
</organism>
<gene>
    <name evidence="1" type="ORF">LAZ67_15001434</name>
</gene>
<keyword evidence="2" id="KW-1185">Reference proteome</keyword>
<accession>A0ABY6L917</accession>
<sequence length="178" mass="19773">MESKPLKRGGGGHNPEDALLIAKASMVCSCRISCRSIRCSCVKSRRKCNAGRALCFCIDCNNPLNILEKAGMVLSIACQDLCLLRKVYQVVFPFFPTTAEYLVVSRLDLYLNSQVRAECCGALHQLVSVVPGVCRCSNCGEHIHFTWCYERLLASRRAPPSHCPVCHHCAFPSERHCP</sequence>